<sequence>MSKQRVISESTGLYKLSIVNKQQQAEENPPRNDEAPLEPTRKGLPLTIPLESGHDSESSVDLSRSSTLDEQSKVSEALLYELAAKRRQVVELKQQLSQAERELSALEHKCRDLSQENKPQSQERLHEISSKFQKTLQDVNSSPRMIKSKQSISNFFNKDSAVDPLDSQPKLPPRLPSRPKPPVAPMKPSFLQATASKFQEIKSQQSQSPFFAKLMDKWQDFNVNEEEEAEFDDQRSTDQFYIKSKLDYDDDEEVPSEPDESEIFGYGGPTVSTYKRTGKPA</sequence>
<reference evidence="4" key="1">
    <citation type="submission" date="2016-03" db="EMBL/GenBank/DDBJ databases">
        <authorList>
            <person name="Devillers H."/>
        </authorList>
    </citation>
    <scope>NUCLEOTIDE SEQUENCE [LARGE SCALE GENOMIC DNA]</scope>
</reference>
<dbReference type="AlphaFoldDB" id="A0A1G4M8K3"/>
<dbReference type="Proteomes" id="UP000190831">
    <property type="component" value="Chromosome B"/>
</dbReference>
<dbReference type="OMA" id="LPPRNTM"/>
<gene>
    <name evidence="3" type="ORF">LAFE_0B10132G</name>
</gene>
<feature type="region of interest" description="Disordered" evidence="2">
    <location>
        <begin position="134"/>
        <end position="187"/>
    </location>
</feature>
<name>A0A1G4M8K3_LACFM</name>
<feature type="region of interest" description="Disordered" evidence="2">
    <location>
        <begin position="18"/>
        <end position="71"/>
    </location>
</feature>
<feature type="compositionally biased region" description="Acidic residues" evidence="2">
    <location>
        <begin position="248"/>
        <end position="262"/>
    </location>
</feature>
<dbReference type="OrthoDB" id="4061731at2759"/>
<feature type="compositionally biased region" description="Polar residues" evidence="2">
    <location>
        <begin position="134"/>
        <end position="157"/>
    </location>
</feature>
<feature type="coiled-coil region" evidence="1">
    <location>
        <begin position="82"/>
        <end position="116"/>
    </location>
</feature>
<keyword evidence="1" id="KW-0175">Coiled coil</keyword>
<organism evidence="3 4">
    <name type="scientific">Lachancea fermentati</name>
    <name type="common">Zygosaccharomyces fermentati</name>
    <dbReference type="NCBI Taxonomy" id="4955"/>
    <lineage>
        <taxon>Eukaryota</taxon>
        <taxon>Fungi</taxon>
        <taxon>Dikarya</taxon>
        <taxon>Ascomycota</taxon>
        <taxon>Saccharomycotina</taxon>
        <taxon>Saccharomycetes</taxon>
        <taxon>Saccharomycetales</taxon>
        <taxon>Saccharomycetaceae</taxon>
        <taxon>Lachancea</taxon>
    </lineage>
</organism>
<accession>A0A1G4M8K3</accession>
<evidence type="ECO:0000256" key="1">
    <source>
        <dbReference type="SAM" id="Coils"/>
    </source>
</evidence>
<feature type="region of interest" description="Disordered" evidence="2">
    <location>
        <begin position="242"/>
        <end position="281"/>
    </location>
</feature>
<proteinExistence type="predicted"/>
<evidence type="ECO:0000313" key="4">
    <source>
        <dbReference type="Proteomes" id="UP000190831"/>
    </source>
</evidence>
<protein>
    <submittedName>
        <fullName evidence="3">LAFE_0B10132g1_1</fullName>
    </submittedName>
</protein>
<dbReference type="EMBL" id="LT598489">
    <property type="protein sequence ID" value="SCW00131.1"/>
    <property type="molecule type" value="Genomic_DNA"/>
</dbReference>
<feature type="compositionally biased region" description="Pro residues" evidence="2">
    <location>
        <begin position="170"/>
        <end position="185"/>
    </location>
</feature>
<keyword evidence="4" id="KW-1185">Reference proteome</keyword>
<evidence type="ECO:0000313" key="3">
    <source>
        <dbReference type="EMBL" id="SCW00131.1"/>
    </source>
</evidence>
<evidence type="ECO:0000256" key="2">
    <source>
        <dbReference type="SAM" id="MobiDB-lite"/>
    </source>
</evidence>